<keyword evidence="4 5" id="KW-0408">Iron</keyword>
<proteinExistence type="inferred from homology"/>
<evidence type="ECO:0000256" key="5">
    <source>
        <dbReference type="PIRSR" id="PIRSR019543-2"/>
    </source>
</evidence>
<dbReference type="AlphaFoldDB" id="F8JK98"/>
<protein>
    <submittedName>
        <fullName evidence="7">Oxygenase (Secreted protein)</fullName>
    </submittedName>
</protein>
<evidence type="ECO:0000313" key="8">
    <source>
        <dbReference type="Proteomes" id="UP000007842"/>
    </source>
</evidence>
<comment type="similarity">
    <text evidence="1">Belongs to the clavaminate synthase family.</text>
</comment>
<dbReference type="Pfam" id="PF02668">
    <property type="entry name" value="TauD"/>
    <property type="match status" value="1"/>
</dbReference>
<dbReference type="Proteomes" id="UP000007842">
    <property type="component" value="Plasmid pSCATT"/>
</dbReference>
<dbReference type="KEGG" id="sct:SCAT_p1377"/>
<dbReference type="InterPro" id="IPR003819">
    <property type="entry name" value="TauD/TfdA-like"/>
</dbReference>
<accession>G8XFH1</accession>
<dbReference type="HOGENOM" id="CLU_044078_0_0_11"/>
<evidence type="ECO:0000313" key="7">
    <source>
        <dbReference type="EMBL" id="AEW98541.1"/>
    </source>
</evidence>
<keyword evidence="8" id="KW-1185">Reference proteome</keyword>
<reference evidence="8" key="1">
    <citation type="submission" date="2011-12" db="EMBL/GenBank/DDBJ databases">
        <title>Complete genome sequence of Streptomyces cattleya strain DSM 46488.</title>
        <authorList>
            <person name="Ou H.-Y."/>
            <person name="Li P."/>
            <person name="Zhao C."/>
            <person name="O'Hagan D."/>
            <person name="Deng Z."/>
        </authorList>
    </citation>
    <scope>NUCLEOTIDE SEQUENCE [LARGE SCALE GENOMIC DNA]</scope>
    <source>
        <strain evidence="8">ATCC 35852 / DSM 46488 / JCM 4925 / NBRC 14057 / NRRL 8057</strain>
        <plasmid evidence="8">Plasmid pSCATT</plasmid>
    </source>
</reference>
<sequence>MTVIDHTTVTTTAATSAAASADATNNAPVRTLTEIVLPDAVRDAIGEQLAALPDPTTDIDLAMARYHQIFAGLPIGILQQMLDFGRHIDTAGVGYVRNLPVDRGLPDTPSDGGPSRDKASYVAEGVLLGLTGLLGEPVGFLTEKRGQLVHDVIPVAGGSMTQTNQGSTVFLNFHNDIVHDSIGRYDVSNPDFLVLSCLRADHEGVAATYYADARDISRALDAGTLETLRSPVFRLNAPGSYVREVAGGNDVLSDPVPVISGPDDSPEISVSANGVRAMTSGGQAALDRLQAACREVAHEVFLRPGQALLINNRKGLHARSQFTARYDGADRWLQRTYVRRNQWSIRYRVTPDNRRVHF</sequence>
<feature type="binding site" evidence="5">
    <location>
        <position position="317"/>
    </location>
    <ligand>
        <name>Fe cation</name>
        <dbReference type="ChEBI" id="CHEBI:24875"/>
    </ligand>
</feature>
<dbReference type="KEGG" id="scy:SCATT_p03480"/>
<gene>
    <name evidence="7" type="ordered locus">SCATT_p03480</name>
</gene>
<organism evidence="7 8">
    <name type="scientific">Streptantibioticus cattleyicolor (strain ATCC 35852 / DSM 46488 / JCM 4925 / NBRC 14057 / NRRL 8057)</name>
    <name type="common">Streptomyces cattleya</name>
    <dbReference type="NCBI Taxonomy" id="1003195"/>
    <lineage>
        <taxon>Bacteria</taxon>
        <taxon>Bacillati</taxon>
        <taxon>Actinomycetota</taxon>
        <taxon>Actinomycetes</taxon>
        <taxon>Kitasatosporales</taxon>
        <taxon>Streptomycetaceae</taxon>
        <taxon>Streptantibioticus</taxon>
    </lineage>
</organism>
<dbReference type="GO" id="GO:0016491">
    <property type="term" value="F:oxidoreductase activity"/>
    <property type="evidence" value="ECO:0007669"/>
    <property type="project" value="UniProtKB-KW"/>
</dbReference>
<geneLocation type="plasmid" evidence="7 8">
    <name>pSCATT</name>
</geneLocation>
<dbReference type="GO" id="GO:0005506">
    <property type="term" value="F:iron ion binding"/>
    <property type="evidence" value="ECO:0007669"/>
    <property type="project" value="InterPro"/>
</dbReference>
<keyword evidence="3" id="KW-0560">Oxidoreductase</keyword>
<feature type="domain" description="TauD/TfdA-like" evidence="6">
    <location>
        <begin position="118"/>
        <end position="337"/>
    </location>
</feature>
<dbReference type="InterPro" id="IPR014503">
    <property type="entry name" value="Clavaminate_syn-like"/>
</dbReference>
<evidence type="ECO:0000256" key="3">
    <source>
        <dbReference type="ARBA" id="ARBA00023002"/>
    </source>
</evidence>
<keyword evidence="2 5" id="KW-0479">Metal-binding</keyword>
<accession>F8JK98</accession>
<dbReference type="RefSeq" id="WP_014151824.1">
    <property type="nucleotide sequence ID" value="NC_016113.1"/>
</dbReference>
<dbReference type="SUPFAM" id="SSF51197">
    <property type="entry name" value="Clavaminate synthase-like"/>
    <property type="match status" value="1"/>
</dbReference>
<evidence type="ECO:0000259" key="6">
    <source>
        <dbReference type="Pfam" id="PF02668"/>
    </source>
</evidence>
<dbReference type="EMBL" id="CP003229">
    <property type="protein sequence ID" value="AEW98541.1"/>
    <property type="molecule type" value="Genomic_DNA"/>
</dbReference>
<keyword evidence="7" id="KW-0614">Plasmid</keyword>
<evidence type="ECO:0000256" key="4">
    <source>
        <dbReference type="ARBA" id="ARBA00023004"/>
    </source>
</evidence>
<name>F8JK98_STREN</name>
<dbReference type="PIRSF" id="PIRSF019543">
    <property type="entry name" value="Clavaminate_syn"/>
    <property type="match status" value="1"/>
</dbReference>
<evidence type="ECO:0000256" key="1">
    <source>
        <dbReference type="ARBA" id="ARBA00008425"/>
    </source>
</evidence>
<dbReference type="PATRIC" id="fig|1003195.11.peg.1333"/>
<dbReference type="InterPro" id="IPR042098">
    <property type="entry name" value="TauD-like_sf"/>
</dbReference>
<evidence type="ECO:0000256" key="2">
    <source>
        <dbReference type="ARBA" id="ARBA00022723"/>
    </source>
</evidence>
<dbReference type="Gene3D" id="3.60.130.10">
    <property type="entry name" value="Clavaminate synthase-like"/>
    <property type="match status" value="1"/>
</dbReference>